<comment type="caution">
    <text evidence="2">The sequence shown here is derived from an EMBL/GenBank/DDBJ whole genome shotgun (WGS) entry which is preliminary data.</text>
</comment>
<sequence length="56" mass="5575">MLSLGRASARGYRRPADGAYGDPASESGCPLGQSGGVQEIGLRAGPSGGDQSIALR</sequence>
<evidence type="ECO:0000256" key="1">
    <source>
        <dbReference type="SAM" id="MobiDB-lite"/>
    </source>
</evidence>
<dbReference type="Proteomes" id="UP000325313">
    <property type="component" value="Unassembled WGS sequence"/>
</dbReference>
<protein>
    <submittedName>
        <fullName evidence="2">Uncharacterized protein</fullName>
    </submittedName>
</protein>
<dbReference type="EMBL" id="VDEP01000002">
    <property type="protein sequence ID" value="KAA1138727.1"/>
    <property type="molecule type" value="Genomic_DNA"/>
</dbReference>
<evidence type="ECO:0000313" key="3">
    <source>
        <dbReference type="Proteomes" id="UP000325313"/>
    </source>
</evidence>
<proteinExistence type="predicted"/>
<name>A0A5B0SLH0_PUCGR</name>
<gene>
    <name evidence="2" type="ORF">PGTUg99_035524</name>
</gene>
<evidence type="ECO:0000313" key="2">
    <source>
        <dbReference type="EMBL" id="KAA1138727.1"/>
    </source>
</evidence>
<accession>A0A5B0SLH0</accession>
<reference evidence="2 3" key="1">
    <citation type="submission" date="2019-05" db="EMBL/GenBank/DDBJ databases">
        <title>Emergence of the Ug99 lineage of the wheat stem rust pathogen through somatic hybridization.</title>
        <authorList>
            <person name="Li F."/>
            <person name="Upadhyaya N.M."/>
            <person name="Sperschneider J."/>
            <person name="Matny O."/>
            <person name="Nguyen-Phuc H."/>
            <person name="Mago R."/>
            <person name="Raley C."/>
            <person name="Miller M.E."/>
            <person name="Silverstein K.A.T."/>
            <person name="Henningsen E."/>
            <person name="Hirsch C.D."/>
            <person name="Visser B."/>
            <person name="Pretorius Z.A."/>
            <person name="Steffenson B.J."/>
            <person name="Schwessinger B."/>
            <person name="Dodds P.N."/>
            <person name="Figueroa M."/>
        </authorList>
    </citation>
    <scope>NUCLEOTIDE SEQUENCE [LARGE SCALE GENOMIC DNA]</scope>
    <source>
        <strain evidence="2 3">Ug99</strain>
    </source>
</reference>
<dbReference type="AlphaFoldDB" id="A0A5B0SLH0"/>
<feature type="region of interest" description="Disordered" evidence="1">
    <location>
        <begin position="1"/>
        <end position="56"/>
    </location>
</feature>
<organism evidence="2 3">
    <name type="scientific">Puccinia graminis f. sp. tritici</name>
    <dbReference type="NCBI Taxonomy" id="56615"/>
    <lineage>
        <taxon>Eukaryota</taxon>
        <taxon>Fungi</taxon>
        <taxon>Dikarya</taxon>
        <taxon>Basidiomycota</taxon>
        <taxon>Pucciniomycotina</taxon>
        <taxon>Pucciniomycetes</taxon>
        <taxon>Pucciniales</taxon>
        <taxon>Pucciniaceae</taxon>
        <taxon>Puccinia</taxon>
    </lineage>
</organism>